<protein>
    <submittedName>
        <fullName evidence="1">Uncharacterized protein</fullName>
    </submittedName>
</protein>
<dbReference type="EMBL" id="JADGJD010001809">
    <property type="protein sequence ID" value="KAJ3037660.1"/>
    <property type="molecule type" value="Genomic_DNA"/>
</dbReference>
<proteinExistence type="predicted"/>
<sequence length="315" mass="36785">MQATTKSHPQRPTFTARFLSTELWTKIFRYILVPALNTRNPRDIYSLMKLLRASRSTKALITSLPEFQYLRNAYLRMRYTPFTPDQKLFRVYKYTGDQYSTKAICVSLLPSEAGTHSHFTIDQTFDEEISRLLYNLRSHYTDFFATDPDSIEDPIPETESSDRLIQACKDLISTQHPHDPTIRALTSYLQDLDHTSRKYASQKALLHALPSLPKSQHTVMIDSYSHCSCNGTNTVLGCDGETTWNRVSCTWKGSAEYLYSLCRDWRDLAFPGRRVSRDDYDFEQTRLLYENYLVWYEGGPYQEQIYAPPTRDDYY</sequence>
<evidence type="ECO:0000313" key="1">
    <source>
        <dbReference type="EMBL" id="KAJ3037660.1"/>
    </source>
</evidence>
<accession>A0AAD5X0L9</accession>
<dbReference type="Proteomes" id="UP001212841">
    <property type="component" value="Unassembled WGS sequence"/>
</dbReference>
<reference evidence="1" key="1">
    <citation type="submission" date="2020-05" db="EMBL/GenBank/DDBJ databases">
        <title>Phylogenomic resolution of chytrid fungi.</title>
        <authorList>
            <person name="Stajich J.E."/>
            <person name="Amses K."/>
            <person name="Simmons R."/>
            <person name="Seto K."/>
            <person name="Myers J."/>
            <person name="Bonds A."/>
            <person name="Quandt C.A."/>
            <person name="Barry K."/>
            <person name="Liu P."/>
            <person name="Grigoriev I."/>
            <person name="Longcore J.E."/>
            <person name="James T.Y."/>
        </authorList>
    </citation>
    <scope>NUCLEOTIDE SEQUENCE</scope>
    <source>
        <strain evidence="1">JEL0318</strain>
    </source>
</reference>
<keyword evidence="2" id="KW-1185">Reference proteome</keyword>
<evidence type="ECO:0000313" key="2">
    <source>
        <dbReference type="Proteomes" id="UP001212841"/>
    </source>
</evidence>
<name>A0AAD5X0L9_9FUNG</name>
<gene>
    <name evidence="1" type="ORF">HK097_003438</name>
</gene>
<dbReference type="AlphaFoldDB" id="A0AAD5X0L9"/>
<organism evidence="1 2">
    <name type="scientific">Rhizophlyctis rosea</name>
    <dbReference type="NCBI Taxonomy" id="64517"/>
    <lineage>
        <taxon>Eukaryota</taxon>
        <taxon>Fungi</taxon>
        <taxon>Fungi incertae sedis</taxon>
        <taxon>Chytridiomycota</taxon>
        <taxon>Chytridiomycota incertae sedis</taxon>
        <taxon>Chytridiomycetes</taxon>
        <taxon>Rhizophlyctidales</taxon>
        <taxon>Rhizophlyctidaceae</taxon>
        <taxon>Rhizophlyctis</taxon>
    </lineage>
</organism>
<comment type="caution">
    <text evidence="1">The sequence shown here is derived from an EMBL/GenBank/DDBJ whole genome shotgun (WGS) entry which is preliminary data.</text>
</comment>